<dbReference type="InterPro" id="IPR018130">
    <property type="entry name" value="Ribosomal_uS2_CS"/>
</dbReference>
<feature type="region of interest" description="Disordered" evidence="5">
    <location>
        <begin position="109"/>
        <end position="133"/>
    </location>
</feature>
<gene>
    <name evidence="7" type="primary">RPS0</name>
    <name evidence="7" type="ORF">A0H81_09413</name>
</gene>
<feature type="compositionally biased region" description="Low complexity" evidence="5">
    <location>
        <begin position="109"/>
        <end position="123"/>
    </location>
</feature>
<name>A0A1C7M345_GRIFR</name>
<dbReference type="InterPro" id="IPR023591">
    <property type="entry name" value="Ribosomal_uS2_flav_dom_sf"/>
</dbReference>
<evidence type="ECO:0000259" key="6">
    <source>
        <dbReference type="Pfam" id="PF16122"/>
    </source>
</evidence>
<dbReference type="GO" id="GO:0003735">
    <property type="term" value="F:structural constituent of ribosome"/>
    <property type="evidence" value="ECO:0007669"/>
    <property type="project" value="InterPro"/>
</dbReference>
<feature type="domain" description="Small ribosomal subunit protein uS2 C-terminal" evidence="6">
    <location>
        <begin position="183"/>
        <end position="259"/>
    </location>
</feature>
<dbReference type="EMBL" id="LUGG01000013">
    <property type="protein sequence ID" value="OBZ70769.1"/>
    <property type="molecule type" value="Genomic_DNA"/>
</dbReference>
<comment type="caution">
    <text evidence="7">The sequence shown here is derived from an EMBL/GenBank/DDBJ whole genome shotgun (WGS) entry which is preliminary data.</text>
</comment>
<evidence type="ECO:0000313" key="8">
    <source>
        <dbReference type="Proteomes" id="UP000092993"/>
    </source>
</evidence>
<reference evidence="7 8" key="1">
    <citation type="submission" date="2016-03" db="EMBL/GenBank/DDBJ databases">
        <title>Whole genome sequencing of Grifola frondosa 9006-11.</title>
        <authorList>
            <person name="Min B."/>
            <person name="Park H."/>
            <person name="Kim J.-G."/>
            <person name="Cho H."/>
            <person name="Oh Y.-L."/>
            <person name="Kong W.-S."/>
            <person name="Choi I.-G."/>
        </authorList>
    </citation>
    <scope>NUCLEOTIDE SEQUENCE [LARGE SCALE GENOMIC DNA]</scope>
    <source>
        <strain evidence="7 8">9006-11</strain>
    </source>
</reference>
<comment type="similarity">
    <text evidence="1">Belongs to the universal ribosomal protein uS2 family.</text>
</comment>
<dbReference type="OrthoDB" id="414863at2759"/>
<dbReference type="Proteomes" id="UP000092993">
    <property type="component" value="Unassembled WGS sequence"/>
</dbReference>
<dbReference type="InterPro" id="IPR032281">
    <property type="entry name" value="Ribosomal_uS2_C"/>
</dbReference>
<dbReference type="InterPro" id="IPR005707">
    <property type="entry name" value="Ribosomal_uS2_euk/arc"/>
</dbReference>
<dbReference type="GO" id="GO:0015935">
    <property type="term" value="C:small ribosomal subunit"/>
    <property type="evidence" value="ECO:0007669"/>
    <property type="project" value="InterPro"/>
</dbReference>
<evidence type="ECO:0000256" key="2">
    <source>
        <dbReference type="ARBA" id="ARBA00022980"/>
    </source>
</evidence>
<evidence type="ECO:0000313" key="7">
    <source>
        <dbReference type="EMBL" id="OBZ70769.1"/>
    </source>
</evidence>
<evidence type="ECO:0000256" key="4">
    <source>
        <dbReference type="ARBA" id="ARBA00035405"/>
    </source>
</evidence>
<dbReference type="PROSITE" id="PS00962">
    <property type="entry name" value="RIBOSOMAL_S2_1"/>
    <property type="match status" value="1"/>
</dbReference>
<dbReference type="SUPFAM" id="SSF52313">
    <property type="entry name" value="Ribosomal protein S2"/>
    <property type="match status" value="1"/>
</dbReference>
<organism evidence="7 8">
    <name type="scientific">Grifola frondosa</name>
    <name type="common">Maitake</name>
    <name type="synonym">Polyporus frondosus</name>
    <dbReference type="NCBI Taxonomy" id="5627"/>
    <lineage>
        <taxon>Eukaryota</taxon>
        <taxon>Fungi</taxon>
        <taxon>Dikarya</taxon>
        <taxon>Basidiomycota</taxon>
        <taxon>Agaricomycotina</taxon>
        <taxon>Agaricomycetes</taxon>
        <taxon>Polyporales</taxon>
        <taxon>Grifolaceae</taxon>
        <taxon>Grifola</taxon>
    </lineage>
</organism>
<dbReference type="Gene3D" id="3.40.50.10490">
    <property type="entry name" value="Glucose-6-phosphate isomerase like protein, domain 1"/>
    <property type="match status" value="1"/>
</dbReference>
<keyword evidence="2 7" id="KW-0689">Ribosomal protein</keyword>
<dbReference type="STRING" id="5627.A0A1C7M345"/>
<proteinExistence type="inferred from homology"/>
<evidence type="ECO:0000256" key="5">
    <source>
        <dbReference type="SAM" id="MobiDB-lite"/>
    </source>
</evidence>
<evidence type="ECO:0000256" key="1">
    <source>
        <dbReference type="ARBA" id="ARBA00006242"/>
    </source>
</evidence>
<keyword evidence="3" id="KW-0687">Ribonucleoprotein</keyword>
<keyword evidence="8" id="KW-1185">Reference proteome</keyword>
<evidence type="ECO:0000256" key="3">
    <source>
        <dbReference type="ARBA" id="ARBA00023274"/>
    </source>
</evidence>
<dbReference type="PANTHER" id="PTHR11489">
    <property type="entry name" value="40S RIBOSOMAL PROTEIN SA"/>
    <property type="match status" value="1"/>
</dbReference>
<dbReference type="Pfam" id="PF16122">
    <property type="entry name" value="40S_SA_C"/>
    <property type="match status" value="1"/>
</dbReference>
<dbReference type="InterPro" id="IPR001865">
    <property type="entry name" value="Ribosomal_uS2"/>
</dbReference>
<protein>
    <recommendedName>
        <fullName evidence="4">40S ribosomal protein S0</fullName>
    </recommendedName>
</protein>
<sequence length="310" mass="34315">MSSKLPSVLSATDEEIQLLLAAQSHIGSKNCDKQMLPYVWKRRSDGIHVLNIGKTWEKLVFAARIIAAIENPNDVCVISARPYGHRAVLKYAANTGAQAIAGRFTPWTTRRSARRPTSTSPLSHSATPTRPQVCRRRYSHQQQIPPFHRSGVVASRARGAPPPRHHPSHLRRLECYGGYVLLYRDPEEVEKQQQEEAQAKAAAAGEQAEVVPNEWDVTSAPQAGGINPGLVATEGGALDWSAEPTNAGPTDWAAEPQERAGVRRRRRRRAVYVLVMLCFLQRVVPKANIAVESLGSRCTPISLQFNMRQL</sequence>
<accession>A0A1C7M345</accession>
<dbReference type="CDD" id="cd01425">
    <property type="entry name" value="RPS2"/>
    <property type="match status" value="1"/>
</dbReference>
<dbReference type="AlphaFoldDB" id="A0A1C7M345"/>
<dbReference type="GO" id="GO:0006412">
    <property type="term" value="P:translation"/>
    <property type="evidence" value="ECO:0007669"/>
    <property type="project" value="InterPro"/>
</dbReference>